<name>A0A0E0P380_ORYRU</name>
<sequence>MGTVEVPTADAVADLLSPPEGRCRGLEKKVKFMTPSLALVRACLAANVDGTTAPWEEEQGSLVTAASGGRWSEKPELSKAAQ</sequence>
<evidence type="ECO:0000313" key="3">
    <source>
        <dbReference type="Proteomes" id="UP000008022"/>
    </source>
</evidence>
<dbReference type="Gramene" id="ORUFI03G40880.1">
    <property type="protein sequence ID" value="ORUFI03G40880.1"/>
    <property type="gene ID" value="ORUFI03G40880"/>
</dbReference>
<dbReference type="EnsemblPlants" id="ORUFI03G40880.1">
    <property type="protein sequence ID" value="ORUFI03G40880.1"/>
    <property type="gene ID" value="ORUFI03G40880"/>
</dbReference>
<feature type="compositionally biased region" description="Basic and acidic residues" evidence="1">
    <location>
        <begin position="71"/>
        <end position="82"/>
    </location>
</feature>
<organism evidence="2 3">
    <name type="scientific">Oryza rufipogon</name>
    <name type="common">Brownbeard rice</name>
    <name type="synonym">Asian wild rice</name>
    <dbReference type="NCBI Taxonomy" id="4529"/>
    <lineage>
        <taxon>Eukaryota</taxon>
        <taxon>Viridiplantae</taxon>
        <taxon>Streptophyta</taxon>
        <taxon>Embryophyta</taxon>
        <taxon>Tracheophyta</taxon>
        <taxon>Spermatophyta</taxon>
        <taxon>Magnoliopsida</taxon>
        <taxon>Liliopsida</taxon>
        <taxon>Poales</taxon>
        <taxon>Poaceae</taxon>
        <taxon>BOP clade</taxon>
        <taxon>Oryzoideae</taxon>
        <taxon>Oryzeae</taxon>
        <taxon>Oryzinae</taxon>
        <taxon>Oryza</taxon>
    </lineage>
</organism>
<dbReference type="AlphaFoldDB" id="A0A0E0P380"/>
<reference evidence="3" key="1">
    <citation type="submission" date="2013-06" db="EMBL/GenBank/DDBJ databases">
        <authorList>
            <person name="Zhao Q."/>
        </authorList>
    </citation>
    <scope>NUCLEOTIDE SEQUENCE</scope>
    <source>
        <strain evidence="3">cv. W1943</strain>
    </source>
</reference>
<feature type="region of interest" description="Disordered" evidence="1">
    <location>
        <begin position="63"/>
        <end position="82"/>
    </location>
</feature>
<evidence type="ECO:0000256" key="1">
    <source>
        <dbReference type="SAM" id="MobiDB-lite"/>
    </source>
</evidence>
<accession>A0A0E0P380</accession>
<evidence type="ECO:0000313" key="2">
    <source>
        <dbReference type="EnsemblPlants" id="ORUFI03G40880.1"/>
    </source>
</evidence>
<protein>
    <submittedName>
        <fullName evidence="2">Uncharacterized protein</fullName>
    </submittedName>
</protein>
<dbReference type="Proteomes" id="UP000008022">
    <property type="component" value="Unassembled WGS sequence"/>
</dbReference>
<reference evidence="2" key="2">
    <citation type="submission" date="2015-06" db="UniProtKB">
        <authorList>
            <consortium name="EnsemblPlants"/>
        </authorList>
    </citation>
    <scope>IDENTIFICATION</scope>
</reference>
<keyword evidence="3" id="KW-1185">Reference proteome</keyword>
<proteinExistence type="predicted"/>
<dbReference type="HOGENOM" id="CLU_2562390_0_0_1"/>